<gene>
    <name evidence="3" type="ORF">MCAPa_8330</name>
</gene>
<name>A0A084EGJ6_MYCCA</name>
<organism evidence="3 4">
    <name type="scientific">Mycoplasma capricolum subsp. capricolum 14232</name>
    <dbReference type="NCBI Taxonomy" id="1188238"/>
    <lineage>
        <taxon>Bacteria</taxon>
        <taxon>Bacillati</taxon>
        <taxon>Mycoplasmatota</taxon>
        <taxon>Mollicutes</taxon>
        <taxon>Mycoplasmataceae</taxon>
        <taxon>Mycoplasma</taxon>
    </lineage>
</organism>
<evidence type="ECO:0000256" key="1">
    <source>
        <dbReference type="SAM" id="MobiDB-lite"/>
    </source>
</evidence>
<accession>A0A084EGJ6</accession>
<sequence>MKQLRVISLFSVLSFPLITNTFFIKHNIEKTSFKILMQKAILTSSKYDNYVQPNFIKPLNIDFEQKPFILANKLNTKGWDGLEKLKFYDIAFSSNNEVKPYTLNLLKINDYAKSFQEFKQKYTKIKFDFAFQSDLKFYNIIKLEFQTGYNKAKSETRFSVKLIKNWTKPELLKKVIEHTIAQKDLTTSNFVFDWTNEKEILIPFNDNQNSFTFKLKMKLVENDGILQLESTLTGQLNKDLIEPELSPEELIDLYRKSAEFFIYSLVFMLPISLTSEFADKEEVREINNNLENLKNYSIDMTNQDTHTDISNNIIKNKNNKTDSKYRNKTNKEYIEEEVRKIITRAFTIKEVNLWDKKYKHKMKYDIEFQPTANRIKIFFKDINPDKESYASRFYNNLLIQINLTFHPEFFQKNIQNRLTITPSQILDPKTNKLILDQPEVEVIQQNGQVKSQIFWYHNTVKIEFRAVDGTEQLLVENQPTEVYNNIYFKTLVDKRFLKTQNETTSAESIDDIKKGLIWNVSVNQKDKSNPIDIKIGVKSINPNLSFKWKGWNPENDPSKPEQYQQYKLITPQIDNKQNPDFDRTINPKTGTRKEIIWVNSDVPVKNFYQDPYDKKDTLSQTGSLANYGYIAEASVVNSGANYLFNDNDPSGFNGIKSAVSDLNKWIGKIEINRYSDNFTHSFKEINNDRNDALEKFSFSIPGIYHYNIPIKDFVKTQNTFDPTKIQDKNINPEVGSSLHKYLIINNNKDKYQSFLKIYGDINAKKSTKDNIPKIQSFWGSPAGQHLKFFLIHNQLIKSSFDIEKYSYEEIVSLWNYYVSVVKQGTIVLPHGVSRTKSLFDIQFNAIKIKANNKSEAINLIKQEALKQIQRQTKNNQISLSDFEIIDVDSLNWNNFLDINNTNQQMSIRLVANPTSVFLSESSLNILVLNSNNFGTNTNDLFQMNFNDLTYNFSDYTKQQNNEDEKKRQEKFVNNFITNHIHKTIRLHRQKDNDVAIQNADYEIYINKHKITQFNFTFGFSKQDLVDNIIKKFFEALKTKSFAQLEIEIKSIETSFKLKGSNSYLITHSSNANKAPEAPEPFNWAEENNTLIDDSNPEKQNYFDLLLLKIGDWIGDFSKWTFEEFEKTIINDTIIKRLIEQSKKPVELNKDFIIRINDNLYNKEVITDFFKTKGKLKITIQSILDLTNREKVLINYRNIFLHNTLDGKKPEELAPNIPNKPNNDDNSNSNNTSNNSPNEQNSQKSKTNKTTVVASIVGFLVLGITTFGIIVRWRTRKL</sequence>
<evidence type="ECO:0000313" key="3">
    <source>
        <dbReference type="EMBL" id="KEZ17088.1"/>
    </source>
</evidence>
<keyword evidence="2" id="KW-1133">Transmembrane helix</keyword>
<proteinExistence type="predicted"/>
<feature type="transmembrane region" description="Helical" evidence="2">
    <location>
        <begin position="6"/>
        <end position="24"/>
    </location>
</feature>
<keyword evidence="2" id="KW-0472">Membrane</keyword>
<comment type="caution">
    <text evidence="3">The sequence shown here is derived from an EMBL/GenBank/DDBJ whole genome shotgun (WGS) entry which is preliminary data.</text>
</comment>
<keyword evidence="2" id="KW-0812">Transmembrane</keyword>
<protein>
    <submittedName>
        <fullName evidence="3">Uncharacterized protein</fullName>
    </submittedName>
</protein>
<dbReference type="EMBL" id="JFDO01000035">
    <property type="protein sequence ID" value="KEZ17088.1"/>
    <property type="molecule type" value="Genomic_DNA"/>
</dbReference>
<evidence type="ECO:0000313" key="4">
    <source>
        <dbReference type="Proteomes" id="UP000028533"/>
    </source>
</evidence>
<dbReference type="AlphaFoldDB" id="A0A084EGJ6"/>
<feature type="region of interest" description="Disordered" evidence="1">
    <location>
        <begin position="1210"/>
        <end position="1246"/>
    </location>
</feature>
<evidence type="ECO:0000256" key="2">
    <source>
        <dbReference type="SAM" id="Phobius"/>
    </source>
</evidence>
<dbReference type="Proteomes" id="UP000028533">
    <property type="component" value="Unassembled WGS sequence"/>
</dbReference>
<feature type="compositionally biased region" description="Low complexity" evidence="1">
    <location>
        <begin position="1214"/>
        <end position="1244"/>
    </location>
</feature>
<dbReference type="RefSeq" id="WP_036432560.1">
    <property type="nucleotide sequence ID" value="NZ_JFDO01000035.1"/>
</dbReference>
<feature type="transmembrane region" description="Helical" evidence="2">
    <location>
        <begin position="1251"/>
        <end position="1272"/>
    </location>
</feature>
<reference evidence="3 4" key="1">
    <citation type="submission" date="2014-02" db="EMBL/GenBank/DDBJ databases">
        <title>Genome sequence of Mycoplasma capricolum subsp. capricolum strain 14232.</title>
        <authorList>
            <person name="Sirand-Pugnet P."/>
            <person name="Breton M."/>
            <person name="Dordet-Frisoni E."/>
            <person name="Baranowski E."/>
            <person name="Barre A."/>
            <person name="Couture C."/>
            <person name="Dupuy V."/>
            <person name="Gaurivaud P."/>
            <person name="Jacob D."/>
            <person name="Lemaitre C."/>
            <person name="Manso-Silvan L."/>
            <person name="Nikolski M."/>
            <person name="Nouvel L.-X."/>
            <person name="Poumarat F."/>
            <person name="Tardy F."/>
            <person name="Thebault P."/>
            <person name="Theil S."/>
            <person name="Citti C."/>
            <person name="Thiaucourt F."/>
            <person name="Blanchard A."/>
        </authorList>
    </citation>
    <scope>NUCLEOTIDE SEQUENCE [LARGE SCALE GENOMIC DNA]</scope>
    <source>
        <strain evidence="3 4">14232</strain>
    </source>
</reference>
<dbReference type="NCBIfam" id="NF045892">
    <property type="entry name" value="ICE_Mbov_0399"/>
    <property type="match status" value="1"/>
</dbReference>